<organism evidence="10 11">
    <name type="scientific">Candidatus Amesbacteria bacterium RIFCSPHIGHO2_01_FULL_48_32b</name>
    <dbReference type="NCBI Taxonomy" id="1797253"/>
    <lineage>
        <taxon>Bacteria</taxon>
        <taxon>Candidatus Amesiibacteriota</taxon>
    </lineage>
</organism>
<dbReference type="InterPro" id="IPR000682">
    <property type="entry name" value="PCMT"/>
</dbReference>
<dbReference type="EMBL" id="MEXH01000015">
    <property type="protein sequence ID" value="OGC92452.1"/>
    <property type="molecule type" value="Genomic_DNA"/>
</dbReference>
<evidence type="ECO:0000256" key="2">
    <source>
        <dbReference type="ARBA" id="ARBA00005369"/>
    </source>
</evidence>
<evidence type="ECO:0000256" key="7">
    <source>
        <dbReference type="ARBA" id="ARBA00022679"/>
    </source>
</evidence>
<dbReference type="SUPFAM" id="SSF53335">
    <property type="entry name" value="S-adenosyl-L-methionine-dependent methyltransferases"/>
    <property type="match status" value="1"/>
</dbReference>
<evidence type="ECO:0000256" key="4">
    <source>
        <dbReference type="ARBA" id="ARBA00013346"/>
    </source>
</evidence>
<name>A0A1F4YEV5_9BACT</name>
<evidence type="ECO:0000256" key="6">
    <source>
        <dbReference type="ARBA" id="ARBA00022603"/>
    </source>
</evidence>
<reference evidence="10 11" key="1">
    <citation type="journal article" date="2016" name="Nat. Commun.">
        <title>Thousands of microbial genomes shed light on interconnected biogeochemical processes in an aquifer system.</title>
        <authorList>
            <person name="Anantharaman K."/>
            <person name="Brown C.T."/>
            <person name="Hug L.A."/>
            <person name="Sharon I."/>
            <person name="Castelle C.J."/>
            <person name="Probst A.J."/>
            <person name="Thomas B.C."/>
            <person name="Singh A."/>
            <person name="Wilkins M.J."/>
            <person name="Karaoz U."/>
            <person name="Brodie E.L."/>
            <person name="Williams K.H."/>
            <person name="Hubbard S.S."/>
            <person name="Banfield J.F."/>
        </authorList>
    </citation>
    <scope>NUCLEOTIDE SEQUENCE [LARGE SCALE GENOMIC DNA]</scope>
</reference>
<evidence type="ECO:0000256" key="1">
    <source>
        <dbReference type="ARBA" id="ARBA00004496"/>
    </source>
</evidence>
<gene>
    <name evidence="10" type="ORF">A2876_04120</name>
</gene>
<dbReference type="NCBIfam" id="TIGR00080">
    <property type="entry name" value="pimt"/>
    <property type="match status" value="1"/>
</dbReference>
<evidence type="ECO:0000313" key="11">
    <source>
        <dbReference type="Proteomes" id="UP000178176"/>
    </source>
</evidence>
<dbReference type="Pfam" id="PF01135">
    <property type="entry name" value="PCMT"/>
    <property type="match status" value="1"/>
</dbReference>
<keyword evidence="8" id="KW-0949">S-adenosyl-L-methionine</keyword>
<evidence type="ECO:0000313" key="10">
    <source>
        <dbReference type="EMBL" id="OGC92452.1"/>
    </source>
</evidence>
<protein>
    <recommendedName>
        <fullName evidence="4 9">Protein-L-isoaspartate O-methyltransferase</fullName>
        <ecNumber evidence="3 9">2.1.1.77</ecNumber>
    </recommendedName>
</protein>
<dbReference type="EC" id="2.1.1.77" evidence="3 9"/>
<dbReference type="GO" id="GO:0005737">
    <property type="term" value="C:cytoplasm"/>
    <property type="evidence" value="ECO:0007669"/>
    <property type="project" value="UniProtKB-SubCell"/>
</dbReference>
<dbReference type="Gene3D" id="3.40.50.150">
    <property type="entry name" value="Vaccinia Virus protein VP39"/>
    <property type="match status" value="1"/>
</dbReference>
<dbReference type="InterPro" id="IPR029063">
    <property type="entry name" value="SAM-dependent_MTases_sf"/>
</dbReference>
<evidence type="ECO:0000256" key="8">
    <source>
        <dbReference type="ARBA" id="ARBA00022691"/>
    </source>
</evidence>
<comment type="subcellular location">
    <subcellularLocation>
        <location evidence="1">Cytoplasm</location>
    </subcellularLocation>
</comment>
<proteinExistence type="inferred from homology"/>
<comment type="caution">
    <text evidence="10">The sequence shown here is derived from an EMBL/GenBank/DDBJ whole genome shotgun (WGS) entry which is preliminary data.</text>
</comment>
<dbReference type="PANTHER" id="PTHR11579">
    <property type="entry name" value="PROTEIN-L-ISOASPARTATE O-METHYLTRANSFERASE"/>
    <property type="match status" value="1"/>
</dbReference>
<dbReference type="GO" id="GO:0004719">
    <property type="term" value="F:protein-L-isoaspartate (D-aspartate) O-methyltransferase activity"/>
    <property type="evidence" value="ECO:0007669"/>
    <property type="project" value="UniProtKB-UniRule"/>
</dbReference>
<dbReference type="CDD" id="cd02440">
    <property type="entry name" value="AdoMet_MTases"/>
    <property type="match status" value="1"/>
</dbReference>
<evidence type="ECO:0000256" key="5">
    <source>
        <dbReference type="ARBA" id="ARBA00022490"/>
    </source>
</evidence>
<dbReference type="PANTHER" id="PTHR11579:SF0">
    <property type="entry name" value="PROTEIN-L-ISOASPARTATE(D-ASPARTATE) O-METHYLTRANSFERASE"/>
    <property type="match status" value="1"/>
</dbReference>
<evidence type="ECO:0000256" key="9">
    <source>
        <dbReference type="NCBIfam" id="TIGR00080"/>
    </source>
</evidence>
<dbReference type="GO" id="GO:0032259">
    <property type="term" value="P:methylation"/>
    <property type="evidence" value="ECO:0007669"/>
    <property type="project" value="UniProtKB-KW"/>
</dbReference>
<keyword evidence="7 10" id="KW-0808">Transferase</keyword>
<dbReference type="GO" id="GO:0030091">
    <property type="term" value="P:protein repair"/>
    <property type="evidence" value="ECO:0007669"/>
    <property type="project" value="UniProtKB-UniRule"/>
</dbReference>
<dbReference type="AlphaFoldDB" id="A0A1F4YEV5"/>
<dbReference type="PROSITE" id="PS01279">
    <property type="entry name" value="PCMT"/>
    <property type="match status" value="1"/>
</dbReference>
<accession>A0A1F4YEV5</accession>
<sequence>MGITWEEMLGTLRMYGVKDQRVLAAMGEIDRAEFVPNEWRWAAYEDRPLAIGHGQTISQPYTVARMCELLTQNLKFEIRNLKILEIGTGSGYQTAILAKLFDRVYSIDIVPDLIEMAKRSLEELGIMNYELRVGDGKKGWKEYAPYDGIIVAADAEEIPEALIEQLAAGGRIVVPVRERLMRGVKGGKGMKWEGFEYYVFVPLV</sequence>
<dbReference type="Proteomes" id="UP000178176">
    <property type="component" value="Unassembled WGS sequence"/>
</dbReference>
<dbReference type="NCBIfam" id="NF001453">
    <property type="entry name" value="PRK00312.1"/>
    <property type="match status" value="1"/>
</dbReference>
<evidence type="ECO:0000256" key="3">
    <source>
        <dbReference type="ARBA" id="ARBA00011890"/>
    </source>
</evidence>
<keyword evidence="6 10" id="KW-0489">Methyltransferase</keyword>
<dbReference type="FunFam" id="3.40.50.150:FF:000010">
    <property type="entry name" value="Protein-L-isoaspartate O-methyltransferase"/>
    <property type="match status" value="1"/>
</dbReference>
<keyword evidence="5" id="KW-0963">Cytoplasm</keyword>
<comment type="similarity">
    <text evidence="2">Belongs to the methyltransferase superfamily. L-isoaspartyl/D-aspartyl protein methyltransferase family.</text>
</comment>